<dbReference type="Gene3D" id="3.40.605.10">
    <property type="entry name" value="Aldehyde Dehydrogenase, Chain A, domain 1"/>
    <property type="match status" value="1"/>
</dbReference>
<evidence type="ECO:0000259" key="5">
    <source>
        <dbReference type="Pfam" id="PF01619"/>
    </source>
</evidence>
<dbReference type="Gene3D" id="3.20.20.220">
    <property type="match status" value="1"/>
</dbReference>
<evidence type="ECO:0000259" key="4">
    <source>
        <dbReference type="Pfam" id="PF00171"/>
    </source>
</evidence>
<gene>
    <name evidence="6" type="ORF">GCM10025864_27800</name>
</gene>
<evidence type="ECO:0008006" key="8">
    <source>
        <dbReference type="Google" id="ProtNLM"/>
    </source>
</evidence>
<keyword evidence="2" id="KW-0520">NAD</keyword>
<comment type="caution">
    <text evidence="6">The sequence shown here is derived from an EMBL/GenBank/DDBJ whole genome shotgun (WGS) entry which is preliminary data.</text>
</comment>
<sequence length="761" mass="79918">MTHPSGGPTPGRAAGPGGPTLGRPSTPSAPVTVPGDDAGPRLVDDAVRRARAWLGRARAESGGGVRREQRTADRLGALVSDPAGLELALRFVDDVARPLDLDVAAAGLARLGGLASGVGRAGSSFLGPLDRLALQAGARLAPAAPRVVVPAARRRLRQLVGHLVADAGPGLDDHLARTRAQGFGLNVNLLGEAVLGDDEARARLDRTIELVRRPSVDYVSVKVSSVAAQLVTWDLDGSRGRVVERLLPLFRAARDSGTFVNLDMEEYRDLALTVAVFEDLLGRDELLGYEAGIVLQAYLPDAVAALDELTAFALRRVERGGARIKVRLVKGANLAMEHVEAELHDWTPAPYDTKEETDANYVRLLVRALDPARTHGVRIGCASHNLFHVAYAVGLARERGVTEALDVEMLQGMAPAEARAVRDEVARDRQPGAVHGGRVVLYTPVVRDEDFDVAISYLVRRLDENAAPQNFLHAMFAGDATPSGGASGGIASQERAFRAAVGRAAATTADDLTPRRRPHPAPDLSESGVRIRDARSDTAEFENAADTDPAVAASRTWAAEIVARDPAEAGAPRAVPLTTTAQVDEVVARAARLAPGWAGTAPSERGRVLRAAARHLEAARADLVAAMVHEPGKTVAEADPEVSEAVDFAAWYAGSAERLDPAHPDAVPGAVFEPQGVTLVTPPWNFPVSIPAGGVLAALAAGSPVIAKPAHPTPRCFEVVVDAARAALAECGAEPDLVQLVRVADGEGDDTPAGGSSRTRT</sequence>
<dbReference type="InterPro" id="IPR002872">
    <property type="entry name" value="Proline_DH_dom"/>
</dbReference>
<dbReference type="EMBL" id="BSUK01000001">
    <property type="protein sequence ID" value="GMA25021.1"/>
    <property type="molecule type" value="Genomic_DNA"/>
</dbReference>
<feature type="domain" description="Proline dehydrogenase" evidence="5">
    <location>
        <begin position="174"/>
        <end position="473"/>
    </location>
</feature>
<evidence type="ECO:0000313" key="6">
    <source>
        <dbReference type="EMBL" id="GMA25021.1"/>
    </source>
</evidence>
<reference evidence="7" key="1">
    <citation type="journal article" date="2019" name="Int. J. Syst. Evol. Microbiol.">
        <title>The Global Catalogue of Microorganisms (GCM) 10K type strain sequencing project: providing services to taxonomists for standard genome sequencing and annotation.</title>
        <authorList>
            <consortium name="The Broad Institute Genomics Platform"/>
            <consortium name="The Broad Institute Genome Sequencing Center for Infectious Disease"/>
            <person name="Wu L."/>
            <person name="Ma J."/>
        </authorList>
    </citation>
    <scope>NUCLEOTIDE SEQUENCE [LARGE SCALE GENOMIC DNA]</scope>
    <source>
        <strain evidence="7">NBRC 106348</strain>
    </source>
</reference>
<dbReference type="InterPro" id="IPR016162">
    <property type="entry name" value="Ald_DH_N"/>
</dbReference>
<dbReference type="Proteomes" id="UP001157091">
    <property type="component" value="Unassembled WGS sequence"/>
</dbReference>
<protein>
    <recommendedName>
        <fullName evidence="8">Aldehyde dehydrogenase family protein</fullName>
    </recommendedName>
</protein>
<name>A0ABQ6I424_9MICO</name>
<dbReference type="InterPro" id="IPR016161">
    <property type="entry name" value="Ald_DH/histidinol_DH"/>
</dbReference>
<dbReference type="InterPro" id="IPR029041">
    <property type="entry name" value="FAD-linked_oxidoreductase-like"/>
</dbReference>
<evidence type="ECO:0000313" key="7">
    <source>
        <dbReference type="Proteomes" id="UP001157091"/>
    </source>
</evidence>
<evidence type="ECO:0000256" key="2">
    <source>
        <dbReference type="ARBA" id="ARBA00023027"/>
    </source>
</evidence>
<keyword evidence="1" id="KW-0560">Oxidoreductase</keyword>
<evidence type="ECO:0000256" key="1">
    <source>
        <dbReference type="ARBA" id="ARBA00023002"/>
    </source>
</evidence>
<dbReference type="InterPro" id="IPR015590">
    <property type="entry name" value="Aldehyde_DH_dom"/>
</dbReference>
<feature type="region of interest" description="Disordered" evidence="3">
    <location>
        <begin position="503"/>
        <end position="531"/>
    </location>
</feature>
<feature type="region of interest" description="Disordered" evidence="3">
    <location>
        <begin position="1"/>
        <end position="41"/>
    </location>
</feature>
<keyword evidence="7" id="KW-1185">Reference proteome</keyword>
<dbReference type="PANTHER" id="PTHR42862:SF1">
    <property type="entry name" value="DELTA-1-PYRROLINE-5-CARBOXYLATE DEHYDROGENASE 2, ISOFORM A-RELATED"/>
    <property type="match status" value="1"/>
</dbReference>
<dbReference type="SUPFAM" id="SSF53720">
    <property type="entry name" value="ALDH-like"/>
    <property type="match status" value="1"/>
</dbReference>
<evidence type="ECO:0000256" key="3">
    <source>
        <dbReference type="SAM" id="MobiDB-lite"/>
    </source>
</evidence>
<accession>A0ABQ6I424</accession>
<proteinExistence type="predicted"/>
<dbReference type="SUPFAM" id="SSF51730">
    <property type="entry name" value="FAD-linked oxidoreductase"/>
    <property type="match status" value="1"/>
</dbReference>
<organism evidence="6 7">
    <name type="scientific">Luteimicrobium album</name>
    <dbReference type="NCBI Taxonomy" id="1054550"/>
    <lineage>
        <taxon>Bacteria</taxon>
        <taxon>Bacillati</taxon>
        <taxon>Actinomycetota</taxon>
        <taxon>Actinomycetes</taxon>
        <taxon>Micrococcales</taxon>
        <taxon>Luteimicrobium</taxon>
    </lineage>
</organism>
<dbReference type="Pfam" id="PF01619">
    <property type="entry name" value="Pro_dh"/>
    <property type="match status" value="1"/>
</dbReference>
<dbReference type="InterPro" id="IPR050485">
    <property type="entry name" value="Proline_metab_enzyme"/>
</dbReference>
<dbReference type="PANTHER" id="PTHR42862">
    <property type="entry name" value="DELTA-1-PYRROLINE-5-CARBOXYLATE DEHYDROGENASE 1, ISOFORM A-RELATED"/>
    <property type="match status" value="1"/>
</dbReference>
<dbReference type="RefSeq" id="WP_348525232.1">
    <property type="nucleotide sequence ID" value="NZ_BSUK01000001.1"/>
</dbReference>
<feature type="domain" description="Aldehyde dehydrogenase" evidence="4">
    <location>
        <begin position="561"/>
        <end position="741"/>
    </location>
</feature>
<dbReference type="Pfam" id="PF00171">
    <property type="entry name" value="Aldedh"/>
    <property type="match status" value="1"/>
</dbReference>